<keyword evidence="2" id="KW-0812">Transmembrane</keyword>
<evidence type="ECO:0000256" key="1">
    <source>
        <dbReference type="SAM" id="MobiDB-lite"/>
    </source>
</evidence>
<reference evidence="3 4" key="1">
    <citation type="submission" date="2020-08" db="EMBL/GenBank/DDBJ databases">
        <title>Sequencing the genomes of 1000 actinobacteria strains.</title>
        <authorList>
            <person name="Klenk H.-P."/>
        </authorList>
    </citation>
    <scope>NUCLEOTIDE SEQUENCE [LARGE SCALE GENOMIC DNA]</scope>
    <source>
        <strain evidence="3 4">DSM 23040</strain>
    </source>
</reference>
<feature type="transmembrane region" description="Helical" evidence="2">
    <location>
        <begin position="34"/>
        <end position="56"/>
    </location>
</feature>
<name>A0A839QT33_9MICO</name>
<evidence type="ECO:0000313" key="3">
    <source>
        <dbReference type="EMBL" id="MBB3021999.1"/>
    </source>
</evidence>
<evidence type="ECO:0000256" key="2">
    <source>
        <dbReference type="SAM" id="Phobius"/>
    </source>
</evidence>
<feature type="transmembrane region" description="Helical" evidence="2">
    <location>
        <begin position="68"/>
        <end position="91"/>
    </location>
</feature>
<evidence type="ECO:0000313" key="4">
    <source>
        <dbReference type="Proteomes" id="UP000568050"/>
    </source>
</evidence>
<organism evidence="3 4">
    <name type="scientific">Helcobacillus massiliensis</name>
    <dbReference type="NCBI Taxonomy" id="521392"/>
    <lineage>
        <taxon>Bacteria</taxon>
        <taxon>Bacillati</taxon>
        <taxon>Actinomycetota</taxon>
        <taxon>Actinomycetes</taxon>
        <taxon>Micrococcales</taxon>
        <taxon>Dermabacteraceae</taxon>
        <taxon>Helcobacillus</taxon>
    </lineage>
</organism>
<dbReference type="EMBL" id="JACHWP010000001">
    <property type="protein sequence ID" value="MBB3021999.1"/>
    <property type="molecule type" value="Genomic_DNA"/>
</dbReference>
<keyword evidence="2" id="KW-1133">Transmembrane helix</keyword>
<accession>A0A839QT33</accession>
<protein>
    <submittedName>
        <fullName evidence="3">Uncharacterized protein</fullName>
    </submittedName>
</protein>
<dbReference type="AlphaFoldDB" id="A0A839QT33"/>
<proteinExistence type="predicted"/>
<keyword evidence="4" id="KW-1185">Reference proteome</keyword>
<feature type="transmembrane region" description="Helical" evidence="2">
    <location>
        <begin position="122"/>
        <end position="139"/>
    </location>
</feature>
<feature type="region of interest" description="Disordered" evidence="1">
    <location>
        <begin position="1"/>
        <end position="25"/>
    </location>
</feature>
<dbReference type="RefSeq" id="WP_183373705.1">
    <property type="nucleotide sequence ID" value="NZ_CBCSFZ010000003.1"/>
</dbReference>
<feature type="transmembrane region" description="Helical" evidence="2">
    <location>
        <begin position="98"/>
        <end position="116"/>
    </location>
</feature>
<keyword evidence="2" id="KW-0472">Membrane</keyword>
<gene>
    <name evidence="3" type="ORF">FHX50_000247</name>
</gene>
<sequence length="152" mass="16005">MTASDRSRTRASASRSPVDSEGQGLEGRPERLRVVGASLLVLEAVLLLGTAVFAVLNLRTEADGIPTVAFGLAVVLTVFAALLVLAAVSLLRRGRYGVSYGITWQLFQALIGASMFKAAMLAPAVVVTVLAVAVFIILLKPQCRPDRQGLDG</sequence>
<dbReference type="Proteomes" id="UP000568050">
    <property type="component" value="Unassembled WGS sequence"/>
</dbReference>
<comment type="caution">
    <text evidence="3">The sequence shown here is derived from an EMBL/GenBank/DDBJ whole genome shotgun (WGS) entry which is preliminary data.</text>
</comment>